<feature type="transmembrane region" description="Helical" evidence="2">
    <location>
        <begin position="20"/>
        <end position="39"/>
    </location>
</feature>
<keyword evidence="2" id="KW-0472">Membrane</keyword>
<evidence type="ECO:0000256" key="1">
    <source>
        <dbReference type="SAM" id="MobiDB-lite"/>
    </source>
</evidence>
<dbReference type="Proteomes" id="UP000469325">
    <property type="component" value="Unassembled WGS sequence"/>
</dbReference>
<gene>
    <name evidence="3" type="ORF">FYJ68_06340</name>
</gene>
<sequence length="375" mass="40559">MPTTDGSRPTQRRPAARRVATLVSLAIFAGTYLLALWGLGAYGSTTAVAWHDFHAAERLDTLVVGSSFGQQGIDPVTLDARLGTTTVNLATPGQTPDDSLDAIKCGVGEKGVCHVILAVGLDSLGTRLDTNSHVAFVLGRNEGDPLGAASSLVAFALRPDVVGTRDSVRALFPWTCLPTYAPRSVALNLRNRIQGGDVAHATEELVRGWHYVGRGYGNYDRTIAPGDGRTSLQVFGSPHVDRVVWDEYAAICDWCREHNVSLTVVATPHPAYDVAAFGDDYPRIMADFQRMVQARGATYLDLNLAHRSYYDPPLSDFDDFEHLNATGAERLTDVLARLIGPDGAGERDAALGSYDDWDGWRREHLPDAADAGRQS</sequence>
<keyword evidence="4" id="KW-1185">Reference proteome</keyword>
<dbReference type="EMBL" id="VUNC01000004">
    <property type="protein sequence ID" value="MST72722.1"/>
    <property type="molecule type" value="Genomic_DNA"/>
</dbReference>
<dbReference type="Gene3D" id="3.40.50.1110">
    <property type="entry name" value="SGNH hydrolase"/>
    <property type="match status" value="1"/>
</dbReference>
<feature type="region of interest" description="Disordered" evidence="1">
    <location>
        <begin position="350"/>
        <end position="375"/>
    </location>
</feature>
<dbReference type="RefSeq" id="WP_154435143.1">
    <property type="nucleotide sequence ID" value="NZ_VUNC01000004.1"/>
</dbReference>
<protein>
    <submittedName>
        <fullName evidence="3">Uncharacterized protein</fullName>
    </submittedName>
</protein>
<proteinExistence type="predicted"/>
<dbReference type="SUPFAM" id="SSF52266">
    <property type="entry name" value="SGNH hydrolase"/>
    <property type="match status" value="1"/>
</dbReference>
<organism evidence="3 4">
    <name type="scientific">Olsenella porci</name>
    <dbReference type="NCBI Taxonomy" id="2652279"/>
    <lineage>
        <taxon>Bacteria</taxon>
        <taxon>Bacillati</taxon>
        <taxon>Actinomycetota</taxon>
        <taxon>Coriobacteriia</taxon>
        <taxon>Coriobacteriales</taxon>
        <taxon>Atopobiaceae</taxon>
        <taxon>Olsenella</taxon>
    </lineage>
</organism>
<evidence type="ECO:0000256" key="2">
    <source>
        <dbReference type="SAM" id="Phobius"/>
    </source>
</evidence>
<feature type="compositionally biased region" description="Basic and acidic residues" evidence="1">
    <location>
        <begin position="358"/>
        <end position="367"/>
    </location>
</feature>
<name>A0A6N7XB01_9ACTN</name>
<comment type="caution">
    <text evidence="3">The sequence shown here is derived from an EMBL/GenBank/DDBJ whole genome shotgun (WGS) entry which is preliminary data.</text>
</comment>
<evidence type="ECO:0000313" key="3">
    <source>
        <dbReference type="EMBL" id="MST72722.1"/>
    </source>
</evidence>
<reference evidence="3 4" key="1">
    <citation type="submission" date="2019-08" db="EMBL/GenBank/DDBJ databases">
        <title>In-depth cultivation of the pig gut microbiome towards novel bacterial diversity and tailored functional studies.</title>
        <authorList>
            <person name="Wylensek D."/>
            <person name="Hitch T.C.A."/>
            <person name="Clavel T."/>
        </authorList>
    </citation>
    <scope>NUCLEOTIDE SEQUENCE [LARGE SCALE GENOMIC DNA]</scope>
    <source>
        <strain evidence="3 4">CA-Schmier-601-WT-1</strain>
    </source>
</reference>
<dbReference type="AlphaFoldDB" id="A0A6N7XB01"/>
<dbReference type="InterPro" id="IPR036514">
    <property type="entry name" value="SGNH_hydro_sf"/>
</dbReference>
<accession>A0A6N7XB01</accession>
<evidence type="ECO:0000313" key="4">
    <source>
        <dbReference type="Proteomes" id="UP000469325"/>
    </source>
</evidence>
<keyword evidence="2" id="KW-0812">Transmembrane</keyword>
<keyword evidence="2" id="KW-1133">Transmembrane helix</keyword>